<dbReference type="Proteomes" id="UP000244184">
    <property type="component" value="Unassembled WGS sequence"/>
</dbReference>
<gene>
    <name evidence="3" type="ORF">C8Z91_22850</name>
</gene>
<accession>A0A2T6FYI8</accession>
<dbReference type="Pfam" id="PF00395">
    <property type="entry name" value="SLH"/>
    <property type="match status" value="1"/>
</dbReference>
<organism evidence="3 4">
    <name type="scientific">Paenibacillus elgii</name>
    <dbReference type="NCBI Taxonomy" id="189691"/>
    <lineage>
        <taxon>Bacteria</taxon>
        <taxon>Bacillati</taxon>
        <taxon>Bacillota</taxon>
        <taxon>Bacilli</taxon>
        <taxon>Bacillales</taxon>
        <taxon>Paenibacillaceae</taxon>
        <taxon>Paenibacillus</taxon>
    </lineage>
</organism>
<evidence type="ECO:0000259" key="2">
    <source>
        <dbReference type="PROSITE" id="PS51272"/>
    </source>
</evidence>
<feature type="signal peptide" evidence="1">
    <location>
        <begin position="1"/>
        <end position="21"/>
    </location>
</feature>
<evidence type="ECO:0000313" key="4">
    <source>
        <dbReference type="Proteomes" id="UP000244184"/>
    </source>
</evidence>
<feature type="domain" description="SLH" evidence="2">
    <location>
        <begin position="37"/>
        <end position="100"/>
    </location>
</feature>
<feature type="chain" id="PRO_5038989802" description="SLH domain-containing protein" evidence="1">
    <location>
        <begin position="22"/>
        <end position="383"/>
    </location>
</feature>
<evidence type="ECO:0000313" key="3">
    <source>
        <dbReference type="EMBL" id="PUA36979.1"/>
    </source>
</evidence>
<dbReference type="AlphaFoldDB" id="A0A2T6FYI8"/>
<dbReference type="InterPro" id="IPR001119">
    <property type="entry name" value="SLH_dom"/>
</dbReference>
<dbReference type="PANTHER" id="PTHR43308:SF5">
    <property type="entry name" value="S-LAYER PROTEIN _ PEPTIDOGLYCAN ENDO-BETA-N-ACETYLGLUCOSAMINIDASE"/>
    <property type="match status" value="1"/>
</dbReference>
<dbReference type="PROSITE" id="PS51272">
    <property type="entry name" value="SLH"/>
    <property type="match status" value="2"/>
</dbReference>
<dbReference type="EMBL" id="PYHP01000064">
    <property type="protein sequence ID" value="PUA36979.1"/>
    <property type="molecule type" value="Genomic_DNA"/>
</dbReference>
<proteinExistence type="predicted"/>
<evidence type="ECO:0000256" key="1">
    <source>
        <dbReference type="SAM" id="SignalP"/>
    </source>
</evidence>
<dbReference type="PANTHER" id="PTHR43308">
    <property type="entry name" value="OUTER MEMBRANE PROTEIN ALPHA-RELATED"/>
    <property type="match status" value="1"/>
</dbReference>
<feature type="domain" description="SLH" evidence="2">
    <location>
        <begin position="144"/>
        <end position="207"/>
    </location>
</feature>
<dbReference type="PROSITE" id="PS51257">
    <property type="entry name" value="PROKAR_LIPOPROTEIN"/>
    <property type="match status" value="1"/>
</dbReference>
<comment type="caution">
    <text evidence="3">The sequence shown here is derived from an EMBL/GenBank/DDBJ whole genome shotgun (WGS) entry which is preliminary data.</text>
</comment>
<protein>
    <recommendedName>
        <fullName evidence="2">SLH domain-containing protein</fullName>
    </recommendedName>
</protein>
<dbReference type="InterPro" id="IPR051465">
    <property type="entry name" value="Cell_Envelope_Struct_Comp"/>
</dbReference>
<name>A0A2T6FYI8_9BACL</name>
<dbReference type="RefSeq" id="WP_108533332.1">
    <property type="nucleotide sequence ID" value="NZ_PYHP01000064.1"/>
</dbReference>
<sequence length="383" mass="41896">MKRVVPLVVSMMLMSACSPNANTLVAAEQPKSAVESKAGVSLNDISGHWAESDIKAIVAAGYVDGYPDGSFKPNHTVTRAEFITMTAKAAGVKPVPGGDNKEWYAPYVAALVQAGIHQYKDFSSGDWNTPITRMEMARLAVRASDKSLQSPEDSTDAKKFMFLATQKGLITGMADGQLGKDESATRAQSVKIIQRILDVSQGKKLEVDKRAASYAEVELTGSNVQTMWGSHVVELPYKMPLENTKATVKVHQILIMDLKEEDGAFRSMFDGEIERVDGKPVGKDNYLVALKIDVKNETGSELNYSLWGQLLPDLGAKRVNILNANGNGEVDKRFYLPIIDSTAGWYLLVTPKENAENDLKKYGFVYLRLLENNGATIEIGKKG</sequence>
<reference evidence="3 4" key="1">
    <citation type="submission" date="2018-03" db="EMBL/GenBank/DDBJ databases">
        <title>Genome sequence of Paenibacillus elgii strain AC13 an antimicrobial compound producing bacteria.</title>
        <authorList>
            <person name="Kurokawa A.S."/>
            <person name="Araujo J.F."/>
            <person name="Costa R.A."/>
            <person name="Ortega D.B."/>
            <person name="Pires A.S."/>
            <person name="Pappas G.J.Jr."/>
            <person name="Franco O.L."/>
            <person name="Barreto C."/>
            <person name="Magalhaes B.S."/>
            <person name="Kruger R.H."/>
        </authorList>
    </citation>
    <scope>NUCLEOTIDE SEQUENCE [LARGE SCALE GENOMIC DNA]</scope>
    <source>
        <strain evidence="3 4">AC13</strain>
    </source>
</reference>
<keyword evidence="1" id="KW-0732">Signal</keyword>